<name>A0ABP1DZZ1_9APHY</name>
<dbReference type="Proteomes" id="UP001497453">
    <property type="component" value="Chromosome 7"/>
</dbReference>
<gene>
    <name evidence="1" type="ORF">GFSPODELE1_LOCUS9022</name>
</gene>
<accession>A0ABP1DZZ1</accession>
<reference evidence="2" key="1">
    <citation type="submission" date="2024-04" db="EMBL/GenBank/DDBJ databases">
        <authorList>
            <person name="Shaw F."/>
            <person name="Minotto A."/>
        </authorList>
    </citation>
    <scope>NUCLEOTIDE SEQUENCE [LARGE SCALE GENOMIC DNA]</scope>
</reference>
<evidence type="ECO:0000313" key="1">
    <source>
        <dbReference type="EMBL" id="CAL1712849.1"/>
    </source>
</evidence>
<keyword evidence="2" id="KW-1185">Reference proteome</keyword>
<dbReference type="EMBL" id="OZ037950">
    <property type="protein sequence ID" value="CAL1712849.1"/>
    <property type="molecule type" value="Genomic_DNA"/>
</dbReference>
<sequence>MLCSETLLKNILDSLPSLSSISVQSVEIRASSHWQFANLLPLRSLSSLTFVDFWSPAQIMFFGRINDIQTFTLIDVNVTQRPTLDTLVHSNIRVCNLIIKETETLYSLHECLEFNLDLGALQNYFITFSDPWDTVHIATFFENSDFSGLTSVHLDLLPGNMYHGDFVDWGGFPSAKLLRTLRTVHFTLHFDYHDHISWKEPSVIVSSLPSKAVTDLSIVVGGAWQVMEMDLESLDYELENFSALRRVDILTRALGESFQKVVDHVKGSMGRLQSKGLLSVQRFEDDPYASHA</sequence>
<proteinExistence type="predicted"/>
<protein>
    <submittedName>
        <fullName evidence="1">Uncharacterized protein</fullName>
    </submittedName>
</protein>
<organism evidence="1 2">
    <name type="scientific">Somion occarium</name>
    <dbReference type="NCBI Taxonomy" id="3059160"/>
    <lineage>
        <taxon>Eukaryota</taxon>
        <taxon>Fungi</taxon>
        <taxon>Dikarya</taxon>
        <taxon>Basidiomycota</taxon>
        <taxon>Agaricomycotina</taxon>
        <taxon>Agaricomycetes</taxon>
        <taxon>Polyporales</taxon>
        <taxon>Cerrenaceae</taxon>
        <taxon>Somion</taxon>
    </lineage>
</organism>
<evidence type="ECO:0000313" key="2">
    <source>
        <dbReference type="Proteomes" id="UP001497453"/>
    </source>
</evidence>